<keyword evidence="5" id="KW-0963">Cytoplasm</keyword>
<dbReference type="CDD" id="cd02186">
    <property type="entry name" value="alpha_tubulin"/>
    <property type="match status" value="1"/>
</dbReference>
<evidence type="ECO:0000256" key="7">
    <source>
        <dbReference type="ARBA" id="ARBA00022741"/>
    </source>
</evidence>
<dbReference type="Pfam" id="PF03953">
    <property type="entry name" value="Tubulin_C"/>
    <property type="match status" value="1"/>
</dbReference>
<comment type="caution">
    <text evidence="16">The sequence shown here is derived from an EMBL/GenBank/DDBJ whole genome shotgun (WGS) entry which is preliminary data.</text>
</comment>
<dbReference type="GO" id="GO:0005874">
    <property type="term" value="C:microtubule"/>
    <property type="evidence" value="ECO:0007669"/>
    <property type="project" value="UniProtKB-KW"/>
</dbReference>
<keyword evidence="8" id="KW-0378">Hydrolase</keyword>
<evidence type="ECO:0000256" key="11">
    <source>
        <dbReference type="ARBA" id="ARBA00023212"/>
    </source>
</evidence>
<keyword evidence="14" id="KW-0732">Signal</keyword>
<evidence type="ECO:0000256" key="8">
    <source>
        <dbReference type="ARBA" id="ARBA00022801"/>
    </source>
</evidence>
<dbReference type="InterPro" id="IPR037103">
    <property type="entry name" value="Tubulin/FtsZ-like_C"/>
</dbReference>
<dbReference type="PANTHER" id="PTHR11588">
    <property type="entry name" value="TUBULIN"/>
    <property type="match status" value="1"/>
</dbReference>
<dbReference type="AlphaFoldDB" id="A0A835REP5"/>
<dbReference type="SMART" id="SM00864">
    <property type="entry name" value="Tubulin"/>
    <property type="match status" value="1"/>
</dbReference>
<comment type="subunit">
    <text evidence="4">Dimer of alpha and beta chains. A typical microtubule is a hollow water-filled tube with an outer diameter of 25 nm and an inner diameter of 15 nM. Alpha-beta heterodimers associate head-to-tail to form protofilaments running lengthwise along the microtubule wall with the beta-tubulin subunit facing the microtubule plus end conferring a structural polarity. Microtubules usually have 13 protofilaments but different protofilament numbers can be found in some organisms and specialized cells.</text>
</comment>
<evidence type="ECO:0000256" key="3">
    <source>
        <dbReference type="ARBA" id="ARBA00009636"/>
    </source>
</evidence>
<dbReference type="InterPro" id="IPR003008">
    <property type="entry name" value="Tubulin_FtsZ_GTPase"/>
</dbReference>
<dbReference type="SUPFAM" id="SSF55307">
    <property type="entry name" value="Tubulin C-terminal domain-like"/>
    <property type="match status" value="1"/>
</dbReference>
<gene>
    <name evidence="16" type="ORF">HPP92_007773</name>
</gene>
<dbReference type="Pfam" id="PF00085">
    <property type="entry name" value="Thioredoxin"/>
    <property type="match status" value="1"/>
</dbReference>
<evidence type="ECO:0000256" key="4">
    <source>
        <dbReference type="ARBA" id="ARBA00011747"/>
    </source>
</evidence>
<dbReference type="SUPFAM" id="SSF52833">
    <property type="entry name" value="Thioredoxin-like"/>
    <property type="match status" value="1"/>
</dbReference>
<feature type="domain" description="Thioredoxin" evidence="15">
    <location>
        <begin position="50"/>
        <end position="162"/>
    </location>
</feature>
<dbReference type="InterPro" id="IPR018316">
    <property type="entry name" value="Tubulin/FtsZ_2-layer-sand-dom"/>
</dbReference>
<keyword evidence="7" id="KW-0547">Nucleotide-binding</keyword>
<evidence type="ECO:0000313" key="16">
    <source>
        <dbReference type="EMBL" id="KAG0490910.1"/>
    </source>
</evidence>
<evidence type="ECO:0000256" key="2">
    <source>
        <dbReference type="ARBA" id="ARBA00004245"/>
    </source>
</evidence>
<dbReference type="Pfam" id="PF00091">
    <property type="entry name" value="Tubulin"/>
    <property type="match status" value="1"/>
</dbReference>
<dbReference type="InterPro" id="IPR023123">
    <property type="entry name" value="Tubulin_C"/>
</dbReference>
<keyword evidence="11" id="KW-0206">Cytoskeleton</keyword>
<evidence type="ECO:0000256" key="6">
    <source>
        <dbReference type="ARBA" id="ARBA00022701"/>
    </source>
</evidence>
<dbReference type="GO" id="GO:0005525">
    <property type="term" value="F:GTP binding"/>
    <property type="evidence" value="ECO:0007669"/>
    <property type="project" value="UniProtKB-KW"/>
</dbReference>
<comment type="cofactor">
    <cofactor evidence="1">
        <name>Mg(2+)</name>
        <dbReference type="ChEBI" id="CHEBI:18420"/>
    </cofactor>
</comment>
<dbReference type="Gene3D" id="3.40.30.10">
    <property type="entry name" value="Glutaredoxin"/>
    <property type="match status" value="1"/>
</dbReference>
<dbReference type="Proteomes" id="UP000639772">
    <property type="component" value="Chromosome 3"/>
</dbReference>
<accession>A0A835REP5</accession>
<dbReference type="FunFam" id="3.30.1330.20:FF:000001">
    <property type="entry name" value="Tubulin alpha chain"/>
    <property type="match status" value="1"/>
</dbReference>
<comment type="similarity">
    <text evidence="3">Belongs to the tubulin family.</text>
</comment>
<dbReference type="Gene3D" id="1.10.287.600">
    <property type="entry name" value="Helix hairpin bin"/>
    <property type="match status" value="1"/>
</dbReference>
<evidence type="ECO:0000256" key="14">
    <source>
        <dbReference type="SAM" id="SignalP"/>
    </source>
</evidence>
<dbReference type="PRINTS" id="PR01161">
    <property type="entry name" value="TUBULIN"/>
</dbReference>
<dbReference type="SMART" id="SM00865">
    <property type="entry name" value="Tubulin_C"/>
    <property type="match status" value="1"/>
</dbReference>
<dbReference type="EMBL" id="JADCNM010000003">
    <property type="protein sequence ID" value="KAG0490910.1"/>
    <property type="molecule type" value="Genomic_DNA"/>
</dbReference>
<evidence type="ECO:0000259" key="15">
    <source>
        <dbReference type="PROSITE" id="PS51352"/>
    </source>
</evidence>
<dbReference type="InterPro" id="IPR013766">
    <property type="entry name" value="Thioredoxin_domain"/>
</dbReference>
<evidence type="ECO:0000256" key="9">
    <source>
        <dbReference type="ARBA" id="ARBA00022842"/>
    </source>
</evidence>
<proteinExistence type="inferred from homology"/>
<keyword evidence="6" id="KW-0493">Microtubule</keyword>
<comment type="subcellular location">
    <subcellularLocation>
        <location evidence="2">Cytoplasm</location>
        <location evidence="2">Cytoskeleton</location>
    </subcellularLocation>
</comment>
<feature type="chain" id="PRO_5032532974" description="Thioredoxin domain-containing protein" evidence="14">
    <location>
        <begin position="27"/>
        <end position="801"/>
    </location>
</feature>
<evidence type="ECO:0000256" key="1">
    <source>
        <dbReference type="ARBA" id="ARBA00001946"/>
    </source>
</evidence>
<evidence type="ECO:0000256" key="12">
    <source>
        <dbReference type="ARBA" id="ARBA00034296"/>
    </source>
</evidence>
<name>A0A835REP5_VANPL</name>
<dbReference type="PROSITE" id="PS51352">
    <property type="entry name" value="THIOREDOXIN_2"/>
    <property type="match status" value="1"/>
</dbReference>
<dbReference type="InterPro" id="IPR000217">
    <property type="entry name" value="Tubulin"/>
</dbReference>
<dbReference type="GO" id="GO:0007017">
    <property type="term" value="P:microtubule-based process"/>
    <property type="evidence" value="ECO:0007669"/>
    <property type="project" value="InterPro"/>
</dbReference>
<dbReference type="GO" id="GO:0016787">
    <property type="term" value="F:hydrolase activity"/>
    <property type="evidence" value="ECO:0007669"/>
    <property type="project" value="UniProtKB-KW"/>
</dbReference>
<dbReference type="InterPro" id="IPR002452">
    <property type="entry name" value="Alpha_tubulin"/>
</dbReference>
<evidence type="ECO:0000313" key="17">
    <source>
        <dbReference type="Proteomes" id="UP000639772"/>
    </source>
</evidence>
<keyword evidence="10" id="KW-0342">GTP-binding</keyword>
<dbReference type="InterPro" id="IPR008280">
    <property type="entry name" value="Tub_FtsZ_C"/>
</dbReference>
<dbReference type="SUPFAM" id="SSF52490">
    <property type="entry name" value="Tubulin nucleotide-binding domain-like"/>
    <property type="match status" value="1"/>
</dbReference>
<protein>
    <recommendedName>
        <fullName evidence="15">Thioredoxin domain-containing protein</fullName>
    </recommendedName>
</protein>
<dbReference type="FunFam" id="1.10.287.600:FF:000005">
    <property type="entry name" value="Tubulin alpha chain"/>
    <property type="match status" value="1"/>
</dbReference>
<dbReference type="Gene3D" id="3.30.1330.20">
    <property type="entry name" value="Tubulin/FtsZ, C-terminal domain"/>
    <property type="match status" value="1"/>
</dbReference>
<comment type="catalytic activity">
    <reaction evidence="13">
        <text>GTP + H2O = GDP + phosphate + H(+)</text>
        <dbReference type="Rhea" id="RHEA:19669"/>
        <dbReference type="ChEBI" id="CHEBI:15377"/>
        <dbReference type="ChEBI" id="CHEBI:15378"/>
        <dbReference type="ChEBI" id="CHEBI:37565"/>
        <dbReference type="ChEBI" id="CHEBI:43474"/>
        <dbReference type="ChEBI" id="CHEBI:58189"/>
    </reaction>
    <physiologicalReaction direction="left-to-right" evidence="13">
        <dbReference type="Rhea" id="RHEA:19670"/>
    </physiologicalReaction>
</comment>
<sequence length="801" mass="89629">MSVSRWLPFFFLLLVCLALLPYCGLSAQPPLCPRSDLPGVAEYLRSQCPLWIERSLPDEVSGDTLDKELELARNGAYYAVLFYAPWCPFSRSIRPIFDLLSSMFPETQHLVVEESSAMPSVFSRYGIHSFPSILLANRTARIKYHGSKDLDSLVQFYGETTGQAPLAYFSVDQPKEKTNFVQPWKGPTGEFIKTEPYLTISLLFIILRVFSYMFLKFVSQIKALWTSYARHRVNLGIFGELSQLLVRVMHVIDLKRAWSKLRLSNKKRTFHKGAKSARVWASSFTSVSLGESSTRAWNEWSCFLHSLLFLLLAELLCFQGFCLPSSKRVKERAGELGAFSGVSTLETRRERDEEIISIHIGQAGIQVGNSCWELYCLEHGIQPDGMMPSDTSVGIANDAFNTFFSETGAGKHVPRAVFVDLEPTVIDEVRTGSYRQLFHPEQLISGKEDAANNFARGHYTVGKEIVDLCLDRVRKLADNCTGLQGFLVFNAVGGGTGSGLGSLLLERLSVDYGKKSKLGFTIYPSPQVSTAVVEPYNSVLSTHSLLEHTDVAILLDNEAIYDICRRSLDIERPTYTNLNRLISQIISSLTTSLRFDGAINVDITEFQTNLVPYPRIHFMLSSYAPVISAEKAYHEQLSVPEITNAVFEPSSMMAKCDPRHGKYMACCLMYRGDVVPKDVNAAVATIKTKRTVQFVDWCPTGFKCGINYQPPTVVPGGDLAKVQRAVCMISNNTAVAEVFSRIDHKFDLMYSKRAFVHWYVGEGMEEGEFSEAREDLAALEKDYEEVGAEGADDDGEEGDDY</sequence>
<comment type="function">
    <text evidence="12">Tubulin is the major constituent of microtubules, a cylinder consisting of laterally associated linear protofilaments composed of alpha- and beta-tubulin heterodimers. Microtubules grow by the addition of GTP-tubulin dimers to the microtubule end, where a stabilizing cap forms. Below the cap, tubulin dimers are in GDP-bound state, owing to GTPase activity of alpha-tubulin.</text>
</comment>
<dbReference type="InterPro" id="IPR036525">
    <property type="entry name" value="Tubulin/FtsZ_GTPase_sf"/>
</dbReference>
<dbReference type="InterPro" id="IPR036249">
    <property type="entry name" value="Thioredoxin-like_sf"/>
</dbReference>
<reference evidence="16 17" key="1">
    <citation type="journal article" date="2020" name="Nat. Food">
        <title>A phased Vanilla planifolia genome enables genetic improvement of flavour and production.</title>
        <authorList>
            <person name="Hasing T."/>
            <person name="Tang H."/>
            <person name="Brym M."/>
            <person name="Khazi F."/>
            <person name="Huang T."/>
            <person name="Chambers A.H."/>
        </authorList>
    </citation>
    <scope>NUCLEOTIDE SEQUENCE [LARGE SCALE GENOMIC DNA]</scope>
    <source>
        <tissue evidence="16">Leaf</tissue>
    </source>
</reference>
<organism evidence="16 17">
    <name type="scientific">Vanilla planifolia</name>
    <name type="common">Vanilla</name>
    <dbReference type="NCBI Taxonomy" id="51239"/>
    <lineage>
        <taxon>Eukaryota</taxon>
        <taxon>Viridiplantae</taxon>
        <taxon>Streptophyta</taxon>
        <taxon>Embryophyta</taxon>
        <taxon>Tracheophyta</taxon>
        <taxon>Spermatophyta</taxon>
        <taxon>Magnoliopsida</taxon>
        <taxon>Liliopsida</taxon>
        <taxon>Asparagales</taxon>
        <taxon>Orchidaceae</taxon>
        <taxon>Vanilloideae</taxon>
        <taxon>Vanilleae</taxon>
        <taxon>Vanilla</taxon>
    </lineage>
</organism>
<feature type="signal peptide" evidence="14">
    <location>
        <begin position="1"/>
        <end position="26"/>
    </location>
</feature>
<evidence type="ECO:0000256" key="5">
    <source>
        <dbReference type="ARBA" id="ARBA00022490"/>
    </source>
</evidence>
<keyword evidence="9" id="KW-0460">Magnesium</keyword>
<dbReference type="CDD" id="cd02999">
    <property type="entry name" value="PDI_a_ERp44_like"/>
    <property type="match status" value="1"/>
</dbReference>
<dbReference type="GO" id="GO:0005200">
    <property type="term" value="F:structural constituent of cytoskeleton"/>
    <property type="evidence" value="ECO:0007669"/>
    <property type="project" value="InterPro"/>
</dbReference>
<dbReference type="InterPro" id="IPR017975">
    <property type="entry name" value="Tubulin_CS"/>
</dbReference>
<dbReference type="PROSITE" id="PS00227">
    <property type="entry name" value="TUBULIN"/>
    <property type="match status" value="1"/>
</dbReference>
<evidence type="ECO:0000256" key="10">
    <source>
        <dbReference type="ARBA" id="ARBA00023134"/>
    </source>
</evidence>
<dbReference type="PRINTS" id="PR01162">
    <property type="entry name" value="ALPHATUBULIN"/>
</dbReference>
<dbReference type="Gene3D" id="3.40.50.1440">
    <property type="entry name" value="Tubulin/FtsZ, GTPase domain"/>
    <property type="match status" value="1"/>
</dbReference>
<dbReference type="FunFam" id="3.40.50.1440:FF:000004">
    <property type="entry name" value="Tubulin alpha chain"/>
    <property type="match status" value="1"/>
</dbReference>
<evidence type="ECO:0000256" key="13">
    <source>
        <dbReference type="ARBA" id="ARBA00049117"/>
    </source>
</evidence>